<evidence type="ECO:0008006" key="7">
    <source>
        <dbReference type="Google" id="ProtNLM"/>
    </source>
</evidence>
<dbReference type="GO" id="GO:0051287">
    <property type="term" value="F:NAD binding"/>
    <property type="evidence" value="ECO:0007669"/>
    <property type="project" value="InterPro"/>
</dbReference>
<evidence type="ECO:0000313" key="6">
    <source>
        <dbReference type="EMBL" id="GAI79350.1"/>
    </source>
</evidence>
<dbReference type="CDD" id="cd05299">
    <property type="entry name" value="CtBP_dh"/>
    <property type="match status" value="1"/>
</dbReference>
<evidence type="ECO:0000256" key="3">
    <source>
        <dbReference type="ARBA" id="ARBA00023027"/>
    </source>
</evidence>
<dbReference type="Gene3D" id="3.40.50.720">
    <property type="entry name" value="NAD(P)-binding Rossmann-like Domain"/>
    <property type="match status" value="2"/>
</dbReference>
<gene>
    <name evidence="6" type="ORF">S12H4_14040</name>
</gene>
<feature type="domain" description="D-isomer specific 2-hydroxyacid dehydrogenase NAD-binding" evidence="5">
    <location>
        <begin position="109"/>
        <end position="295"/>
    </location>
</feature>
<dbReference type="InterPro" id="IPR043322">
    <property type="entry name" value="CtBP"/>
</dbReference>
<dbReference type="InterPro" id="IPR036291">
    <property type="entry name" value="NAD(P)-bd_dom_sf"/>
</dbReference>
<protein>
    <recommendedName>
        <fullName evidence="7">C-terminal binding protein</fullName>
    </recommendedName>
</protein>
<name>X1SVH1_9ZZZZ</name>
<dbReference type="SUPFAM" id="SSF52283">
    <property type="entry name" value="Formate/glycerate dehydrogenase catalytic domain-like"/>
    <property type="match status" value="1"/>
</dbReference>
<dbReference type="AlphaFoldDB" id="X1SVH1"/>
<dbReference type="Pfam" id="PF00389">
    <property type="entry name" value="2-Hacid_dh"/>
    <property type="match status" value="1"/>
</dbReference>
<dbReference type="PANTHER" id="PTHR43761">
    <property type="entry name" value="D-ISOMER SPECIFIC 2-HYDROXYACID DEHYDROGENASE FAMILY PROTEIN (AFU_ORTHOLOGUE AFUA_1G13630)"/>
    <property type="match status" value="1"/>
</dbReference>
<organism evidence="6">
    <name type="scientific">marine sediment metagenome</name>
    <dbReference type="NCBI Taxonomy" id="412755"/>
    <lineage>
        <taxon>unclassified sequences</taxon>
        <taxon>metagenomes</taxon>
        <taxon>ecological metagenomes</taxon>
    </lineage>
</organism>
<keyword evidence="2" id="KW-0560">Oxidoreductase</keyword>
<evidence type="ECO:0000259" key="4">
    <source>
        <dbReference type="Pfam" id="PF00389"/>
    </source>
</evidence>
<dbReference type="InterPro" id="IPR006140">
    <property type="entry name" value="D-isomer_DH_NAD-bd"/>
</dbReference>
<feature type="domain" description="D-isomer specific 2-hydroxyacid dehydrogenase catalytic" evidence="4">
    <location>
        <begin position="12"/>
        <end position="327"/>
    </location>
</feature>
<dbReference type="SUPFAM" id="SSF51735">
    <property type="entry name" value="NAD(P)-binding Rossmann-fold domains"/>
    <property type="match status" value="1"/>
</dbReference>
<dbReference type="Pfam" id="PF02826">
    <property type="entry name" value="2-Hacid_dh_C"/>
    <property type="match status" value="1"/>
</dbReference>
<keyword evidence="3" id="KW-0520">NAD</keyword>
<accession>X1SVH1</accession>
<dbReference type="PANTHER" id="PTHR43761:SF1">
    <property type="entry name" value="D-ISOMER SPECIFIC 2-HYDROXYACID DEHYDROGENASE CATALYTIC DOMAIN-CONTAINING PROTEIN-RELATED"/>
    <property type="match status" value="1"/>
</dbReference>
<comment type="similarity">
    <text evidence="1">Belongs to the D-isomer specific 2-hydroxyacid dehydrogenase family.</text>
</comment>
<sequence length="349" mass="39031">MPEFKVVMTARVLSRRDMEFYQTKLGIDFQSIPCNTEDEIIAAAYDADAVMTLMQPYSRRVIENLEKCKLIFNAGTGFDTVDIQAATDKGICVANPGEYCTEEVAEHAIALLLACARKVTRLDKAVRAGKWSTFEKREIRGQILPPIFQWKGQTLGLIGLGRIGRAIVPLAKGVGLTVIAYDPTRPQIIFDKASVAPVTLEYMLEKSDFVIIAASFSAATKHMMGIEQFQKMKPTAYLINIARGSFVDEKTLYTALSEGYIGGAALDVVDAEPECMPPDHPLLTLDNVIVTAHSAYYSEQSAATYKQRIYEAVANVVNGKYPEWLINPEVKENFQKRWRNTKPEFHFNR</sequence>
<comment type="caution">
    <text evidence="6">The sequence shown here is derived from an EMBL/GenBank/DDBJ whole genome shotgun (WGS) entry which is preliminary data.</text>
</comment>
<evidence type="ECO:0000259" key="5">
    <source>
        <dbReference type="Pfam" id="PF02826"/>
    </source>
</evidence>
<dbReference type="GO" id="GO:0003714">
    <property type="term" value="F:transcription corepressor activity"/>
    <property type="evidence" value="ECO:0007669"/>
    <property type="project" value="InterPro"/>
</dbReference>
<dbReference type="EMBL" id="BARW01006683">
    <property type="protein sequence ID" value="GAI79350.1"/>
    <property type="molecule type" value="Genomic_DNA"/>
</dbReference>
<evidence type="ECO:0000256" key="1">
    <source>
        <dbReference type="ARBA" id="ARBA00005854"/>
    </source>
</evidence>
<dbReference type="InterPro" id="IPR050418">
    <property type="entry name" value="D-iso_2-hydroxyacid_DH_PdxB"/>
</dbReference>
<dbReference type="GO" id="GO:0016616">
    <property type="term" value="F:oxidoreductase activity, acting on the CH-OH group of donors, NAD or NADP as acceptor"/>
    <property type="evidence" value="ECO:0007669"/>
    <property type="project" value="InterPro"/>
</dbReference>
<dbReference type="InterPro" id="IPR006139">
    <property type="entry name" value="D-isomer_2_OHA_DH_cat_dom"/>
</dbReference>
<evidence type="ECO:0000256" key="2">
    <source>
        <dbReference type="ARBA" id="ARBA00023002"/>
    </source>
</evidence>
<proteinExistence type="inferred from homology"/>
<reference evidence="6" key="1">
    <citation type="journal article" date="2014" name="Front. Microbiol.">
        <title>High frequency of phylogenetically diverse reductive dehalogenase-homologous genes in deep subseafloor sedimentary metagenomes.</title>
        <authorList>
            <person name="Kawai M."/>
            <person name="Futagami T."/>
            <person name="Toyoda A."/>
            <person name="Takaki Y."/>
            <person name="Nishi S."/>
            <person name="Hori S."/>
            <person name="Arai W."/>
            <person name="Tsubouchi T."/>
            <person name="Morono Y."/>
            <person name="Uchiyama I."/>
            <person name="Ito T."/>
            <person name="Fujiyama A."/>
            <person name="Inagaki F."/>
            <person name="Takami H."/>
        </authorList>
    </citation>
    <scope>NUCLEOTIDE SEQUENCE</scope>
    <source>
        <strain evidence="6">Expedition CK06-06</strain>
    </source>
</reference>
<dbReference type="FunFam" id="3.40.50.720:FF:000203">
    <property type="entry name" value="D-3-phosphoglycerate dehydrogenase (SerA)"/>
    <property type="match status" value="1"/>
</dbReference>